<gene>
    <name evidence="1" type="ORF">MANES_03G130700</name>
</gene>
<dbReference type="EMBL" id="CM004389">
    <property type="protein sequence ID" value="OAY55139.1"/>
    <property type="molecule type" value="Genomic_DNA"/>
</dbReference>
<protein>
    <submittedName>
        <fullName evidence="1">Uncharacterized protein</fullName>
    </submittedName>
</protein>
<dbReference type="AlphaFoldDB" id="A0A2C9W711"/>
<evidence type="ECO:0000313" key="1">
    <source>
        <dbReference type="EMBL" id="OAY55139.1"/>
    </source>
</evidence>
<proteinExistence type="predicted"/>
<sequence>MCNGNKWPEMCSYHNSLYNLSKLEFLVWMCILENLECRISCDKTSEKNVVISININV</sequence>
<accession>A0A2C9W711</accession>
<organism evidence="1">
    <name type="scientific">Manihot esculenta</name>
    <name type="common">Cassava</name>
    <name type="synonym">Jatropha manihot</name>
    <dbReference type="NCBI Taxonomy" id="3983"/>
    <lineage>
        <taxon>Eukaryota</taxon>
        <taxon>Viridiplantae</taxon>
        <taxon>Streptophyta</taxon>
        <taxon>Embryophyta</taxon>
        <taxon>Tracheophyta</taxon>
        <taxon>Spermatophyta</taxon>
        <taxon>Magnoliopsida</taxon>
        <taxon>eudicotyledons</taxon>
        <taxon>Gunneridae</taxon>
        <taxon>Pentapetalae</taxon>
        <taxon>rosids</taxon>
        <taxon>fabids</taxon>
        <taxon>Malpighiales</taxon>
        <taxon>Euphorbiaceae</taxon>
        <taxon>Crotonoideae</taxon>
        <taxon>Manihoteae</taxon>
        <taxon>Manihot</taxon>
    </lineage>
</organism>
<name>A0A2C9W711_MANES</name>
<reference evidence="1" key="1">
    <citation type="submission" date="2016-02" db="EMBL/GenBank/DDBJ databases">
        <title>WGS assembly of Manihot esculenta.</title>
        <authorList>
            <person name="Bredeson J.V."/>
            <person name="Prochnik S.E."/>
            <person name="Lyons J.B."/>
            <person name="Schmutz J."/>
            <person name="Grimwood J."/>
            <person name="Vrebalov J."/>
            <person name="Bart R.S."/>
            <person name="Amuge T."/>
            <person name="Ferguson M.E."/>
            <person name="Green R."/>
            <person name="Putnam N."/>
            <person name="Stites J."/>
            <person name="Rounsley S."/>
            <person name="Rokhsar D.S."/>
        </authorList>
    </citation>
    <scope>NUCLEOTIDE SEQUENCE [LARGE SCALE GENOMIC DNA]</scope>
    <source>
        <tissue evidence="1">Leaf</tissue>
    </source>
</reference>